<keyword evidence="4" id="KW-1185">Reference proteome</keyword>
<feature type="domain" description="Cation channel sperm-associated protein subunit beta C-terminal" evidence="2">
    <location>
        <begin position="645"/>
        <end position="875"/>
    </location>
</feature>
<keyword evidence="1" id="KW-1133">Transmembrane helix</keyword>
<dbReference type="EMBL" id="LJIJ01000295">
    <property type="protein sequence ID" value="ODM99175.1"/>
    <property type="molecule type" value="Genomic_DNA"/>
</dbReference>
<proteinExistence type="predicted"/>
<reference evidence="3 4" key="1">
    <citation type="journal article" date="2016" name="Genome Biol. Evol.">
        <title>Gene Family Evolution Reflects Adaptation to Soil Environmental Stressors in the Genome of the Collembolan Orchesella cincta.</title>
        <authorList>
            <person name="Faddeeva-Vakhrusheva A."/>
            <person name="Derks M.F."/>
            <person name="Anvar S.Y."/>
            <person name="Agamennone V."/>
            <person name="Suring W."/>
            <person name="Smit S."/>
            <person name="van Straalen N.M."/>
            <person name="Roelofs D."/>
        </authorList>
    </citation>
    <scope>NUCLEOTIDE SEQUENCE [LARGE SCALE GENOMIC DNA]</scope>
    <source>
        <tissue evidence="3">Mixed pool</tissue>
    </source>
</reference>
<gene>
    <name evidence="3" type="ORF">Ocin01_07504</name>
</gene>
<feature type="transmembrane region" description="Helical" evidence="1">
    <location>
        <begin position="853"/>
        <end position="877"/>
    </location>
</feature>
<dbReference type="Pfam" id="PF15149">
    <property type="entry name" value="CATSPERB_C"/>
    <property type="match status" value="1"/>
</dbReference>
<dbReference type="GO" id="GO:0036128">
    <property type="term" value="C:CatSper complex"/>
    <property type="evidence" value="ECO:0007669"/>
    <property type="project" value="InterPro"/>
</dbReference>
<dbReference type="PANTHER" id="PTHR14705">
    <property type="entry name" value="CATION CHANNEL SPERM-ASSOCIATED PROTEIN SUBUNIT BETA"/>
    <property type="match status" value="1"/>
</dbReference>
<evidence type="ECO:0000256" key="1">
    <source>
        <dbReference type="SAM" id="Phobius"/>
    </source>
</evidence>
<dbReference type="InterPro" id="IPR028748">
    <property type="entry name" value="CATSPERB"/>
</dbReference>
<dbReference type="PANTHER" id="PTHR14705:SF0">
    <property type="entry name" value="CATION CHANNEL SPERM-ASSOCIATED AUXILIARY SUBUNIT BETA"/>
    <property type="match status" value="1"/>
</dbReference>
<dbReference type="AlphaFoldDB" id="A0A1D2N2P0"/>
<dbReference type="GO" id="GO:0005929">
    <property type="term" value="C:cilium"/>
    <property type="evidence" value="ECO:0007669"/>
    <property type="project" value="TreeGrafter"/>
</dbReference>
<dbReference type="InterPro" id="IPR048789">
    <property type="entry name" value="CATSPERB_C"/>
</dbReference>
<keyword evidence="1" id="KW-0812">Transmembrane</keyword>
<organism evidence="3 4">
    <name type="scientific">Orchesella cincta</name>
    <name type="common">Springtail</name>
    <name type="synonym">Podura cincta</name>
    <dbReference type="NCBI Taxonomy" id="48709"/>
    <lineage>
        <taxon>Eukaryota</taxon>
        <taxon>Metazoa</taxon>
        <taxon>Ecdysozoa</taxon>
        <taxon>Arthropoda</taxon>
        <taxon>Hexapoda</taxon>
        <taxon>Collembola</taxon>
        <taxon>Entomobryomorpha</taxon>
        <taxon>Entomobryoidea</taxon>
        <taxon>Orchesellidae</taxon>
        <taxon>Orchesellinae</taxon>
        <taxon>Orchesella</taxon>
    </lineage>
</organism>
<evidence type="ECO:0000259" key="2">
    <source>
        <dbReference type="Pfam" id="PF15149"/>
    </source>
</evidence>
<sequence>MNGNRKLMFAGRIGTLYSPVIVEVDKIPELIQGQKVHGWPKQYFCDLVQKNSVFVAGFSGNILMWYVNEPESLVAAQSAALGSVDPTCSPDSQEPVLCEVLQSWKKDGCSATVSSAEKAEFRMLAIMPTELGQRHQSTDGPLVPFYVDANAVTLFEGIVPDKPPTMPIPSPGSSTELDHPIYFSDGNIGQNLFCHNYDLRKEDGNNGFLQNNCQIFVRHLKSVGKYLDGFRRSMYGTVSKNIPLLPLPADIVILQFAWSNKALVKIDDVNNVPPWTFSVEHIGQTLYLPGNFSILLSGFPKKSPSGSGPDFSIMEGYTTLYSQFDRRLIYNAFYAYLMDLSTKRFRDVKMALQDETFVSEEERLAIIDKKGQNLEKKKKEERDEIRRLWALSPWSKDSSGNTIKIFEEDYHLPYQSRKSIEDSLLKVQDYERDERLKFGPSPIQPVAPPNPSDLASNKYVPYLERTVWHVTEAECNYILSLSDNTVLRSNGGRFSLDLHDSMSFEVRLRSTTALGRIMLYRPMLVITNSNPNILQVEKNNTFERVYQSTKIFLTPTGLRKGVAVLTIRSIVSSLKCRESTSLTFIVQVHRDFGRRLHVTYPIVSCKPDPEKGRYPRPWAVDKVGCIRGEEILNESSTEVVRYHVGRRHVAYVTLPPNYRPPSARGADIPLTKNVYNADPEKPAYKAWYKISRDSIELIQCKDKKTKKECNCKPNDRLSDDDYFSECKEKVYFTRRTDPGKPIHIQMEYDRIMRMEDQFTEYFTPKLNWSVTIEEINERTEWRIQESTSAYIQKINEEAELNGGKRHYDMEGVNITLLGTGLFHFKATLGKVESFDEVSGYFILFADPNELNDIHMFIILLVTLTLCFTLVFLGFIAVRQRLSSQLPLQPKSHMKKLKVL</sequence>
<evidence type="ECO:0000313" key="3">
    <source>
        <dbReference type="EMBL" id="ODM99175.1"/>
    </source>
</evidence>
<dbReference type="OrthoDB" id="2159869at2759"/>
<dbReference type="STRING" id="48709.A0A1D2N2P0"/>
<comment type="caution">
    <text evidence="3">The sequence shown here is derived from an EMBL/GenBank/DDBJ whole genome shotgun (WGS) entry which is preliminary data.</text>
</comment>
<protein>
    <submittedName>
        <fullName evidence="3">Cation channel sperm-associated protein subunit beta</fullName>
    </submittedName>
</protein>
<dbReference type="OMA" id="GLFHFKA"/>
<dbReference type="Proteomes" id="UP000094527">
    <property type="component" value="Unassembled WGS sequence"/>
</dbReference>
<accession>A0A1D2N2P0</accession>
<name>A0A1D2N2P0_ORCCI</name>
<keyword evidence="1" id="KW-0472">Membrane</keyword>
<evidence type="ECO:0000313" key="4">
    <source>
        <dbReference type="Proteomes" id="UP000094527"/>
    </source>
</evidence>